<dbReference type="PANTHER" id="PTHR23051">
    <property type="entry name" value="SOLUTE CARRIER FAMILY 35, MEMBER F5"/>
    <property type="match status" value="1"/>
</dbReference>
<feature type="transmembrane region" description="Helical" evidence="5">
    <location>
        <begin position="56"/>
        <end position="72"/>
    </location>
</feature>
<dbReference type="OrthoDB" id="1436450at2759"/>
<feature type="transmembrane region" description="Helical" evidence="5">
    <location>
        <begin position="84"/>
        <end position="109"/>
    </location>
</feature>
<dbReference type="GeneID" id="25905643"/>
<gene>
    <name evidence="6" type="ORF">SARC_05139</name>
</gene>
<feature type="transmembrane region" description="Helical" evidence="5">
    <location>
        <begin position="121"/>
        <end position="141"/>
    </location>
</feature>
<dbReference type="RefSeq" id="XP_014156467.1">
    <property type="nucleotide sequence ID" value="XM_014300992.1"/>
</dbReference>
<dbReference type="SUPFAM" id="SSF103481">
    <property type="entry name" value="Multidrug resistance efflux transporter EmrE"/>
    <property type="match status" value="1"/>
</dbReference>
<dbReference type="GO" id="GO:0016020">
    <property type="term" value="C:membrane"/>
    <property type="evidence" value="ECO:0007669"/>
    <property type="project" value="UniProtKB-SubCell"/>
</dbReference>
<organism evidence="6 7">
    <name type="scientific">Sphaeroforma arctica JP610</name>
    <dbReference type="NCBI Taxonomy" id="667725"/>
    <lineage>
        <taxon>Eukaryota</taxon>
        <taxon>Ichthyosporea</taxon>
        <taxon>Ichthyophonida</taxon>
        <taxon>Sphaeroforma</taxon>
    </lineage>
</organism>
<keyword evidence="7" id="KW-1185">Reference proteome</keyword>
<evidence type="ECO:0000313" key="6">
    <source>
        <dbReference type="EMBL" id="KNC82565.1"/>
    </source>
</evidence>
<protein>
    <submittedName>
        <fullName evidence="6">Uncharacterized protein</fullName>
    </submittedName>
</protein>
<evidence type="ECO:0000256" key="4">
    <source>
        <dbReference type="ARBA" id="ARBA00023136"/>
    </source>
</evidence>
<reference evidence="6 7" key="1">
    <citation type="submission" date="2011-02" db="EMBL/GenBank/DDBJ databases">
        <title>The Genome Sequence of Sphaeroforma arctica JP610.</title>
        <authorList>
            <consortium name="The Broad Institute Genome Sequencing Platform"/>
            <person name="Russ C."/>
            <person name="Cuomo C."/>
            <person name="Young S.K."/>
            <person name="Zeng Q."/>
            <person name="Gargeya S."/>
            <person name="Alvarado L."/>
            <person name="Berlin A."/>
            <person name="Chapman S.B."/>
            <person name="Chen Z."/>
            <person name="Freedman E."/>
            <person name="Gellesch M."/>
            <person name="Goldberg J."/>
            <person name="Griggs A."/>
            <person name="Gujja S."/>
            <person name="Heilman E."/>
            <person name="Heiman D."/>
            <person name="Howarth C."/>
            <person name="Mehta T."/>
            <person name="Neiman D."/>
            <person name="Pearson M."/>
            <person name="Roberts A."/>
            <person name="Saif S."/>
            <person name="Shea T."/>
            <person name="Shenoy N."/>
            <person name="Sisk P."/>
            <person name="Stolte C."/>
            <person name="Sykes S."/>
            <person name="White J."/>
            <person name="Yandava C."/>
            <person name="Burger G."/>
            <person name="Gray M.W."/>
            <person name="Holland P.W.H."/>
            <person name="King N."/>
            <person name="Lang F.B.F."/>
            <person name="Roger A.J."/>
            <person name="Ruiz-Trillo I."/>
            <person name="Haas B."/>
            <person name="Nusbaum C."/>
            <person name="Birren B."/>
        </authorList>
    </citation>
    <scope>NUCLEOTIDE SEQUENCE [LARGE SCALE GENOMIC DNA]</scope>
    <source>
        <strain evidence="6 7">JP610</strain>
    </source>
</reference>
<evidence type="ECO:0000256" key="5">
    <source>
        <dbReference type="SAM" id="Phobius"/>
    </source>
</evidence>
<feature type="transmembrane region" description="Helical" evidence="5">
    <location>
        <begin position="16"/>
        <end position="36"/>
    </location>
</feature>
<dbReference type="STRING" id="667725.A0A0L0G0J2"/>
<dbReference type="Proteomes" id="UP000054560">
    <property type="component" value="Unassembled WGS sequence"/>
</dbReference>
<sequence>MMFEQMLPRTDSDSSGFSVFKGLLILMSVCGVGFVSLSDTHKSEDMGGQRKLQGDVIALISAAFYGAYLVFLEKKIGNEERCNMMMFFGFVGLCNIVLLSPVCIVMQILSSEAFVWPAARPFMYLCLNAIVGTVLSDYLWIYSTLLTSPLVATLGLSLTIPTAVMVDYLWGNVEIDSGFMLGMGLVLIAFVGINLASYMPLLKWLYEWVRSCAGVKVAYILLGYKPDASENMPTIHEV</sequence>
<evidence type="ECO:0000256" key="2">
    <source>
        <dbReference type="ARBA" id="ARBA00022692"/>
    </source>
</evidence>
<keyword evidence="3 5" id="KW-1133">Transmembrane helix</keyword>
<proteinExistence type="predicted"/>
<dbReference type="PANTHER" id="PTHR23051:SF0">
    <property type="entry name" value="SOLUTE CARRIER FAMILY 35 MEMBER F5"/>
    <property type="match status" value="1"/>
</dbReference>
<feature type="transmembrane region" description="Helical" evidence="5">
    <location>
        <begin position="150"/>
        <end position="171"/>
    </location>
</feature>
<comment type="subcellular location">
    <subcellularLocation>
        <location evidence="1">Membrane</location>
        <topology evidence="1">Multi-pass membrane protein</topology>
    </subcellularLocation>
</comment>
<name>A0A0L0G0J2_9EUKA</name>
<evidence type="ECO:0000256" key="1">
    <source>
        <dbReference type="ARBA" id="ARBA00004141"/>
    </source>
</evidence>
<evidence type="ECO:0000256" key="3">
    <source>
        <dbReference type="ARBA" id="ARBA00022989"/>
    </source>
</evidence>
<dbReference type="EMBL" id="KQ241914">
    <property type="protein sequence ID" value="KNC82565.1"/>
    <property type="molecule type" value="Genomic_DNA"/>
</dbReference>
<feature type="transmembrane region" description="Helical" evidence="5">
    <location>
        <begin position="177"/>
        <end position="201"/>
    </location>
</feature>
<dbReference type="AlphaFoldDB" id="A0A0L0G0J2"/>
<keyword evidence="2 5" id="KW-0812">Transmembrane</keyword>
<evidence type="ECO:0000313" key="7">
    <source>
        <dbReference type="Proteomes" id="UP000054560"/>
    </source>
</evidence>
<accession>A0A0L0G0J2</accession>
<dbReference type="InterPro" id="IPR037185">
    <property type="entry name" value="EmrE-like"/>
</dbReference>
<keyword evidence="4 5" id="KW-0472">Membrane</keyword>
<dbReference type="eggNOG" id="KOG2765">
    <property type="taxonomic scope" value="Eukaryota"/>
</dbReference>